<sequence length="349" mass="35420">MSAFHAVETAQRARRRRGALTFLGAVLVAAASYVLLLGSGPLPLSPGEVIAALTGAGTPSATTVVWDIRLPVAIATAVVGAALGIAGAWTQTMSRNPLASPDILGVSGGAAVAVVAGTVLMRPAWSEGIDTFWWRAGLALLGAAVIVALLLTLGGFGTSHQVVLIGFALSLLCQALVSYLIVRADLSHAAEAQTWLAGSTGFVRWEAIAPMCAGLVPFLALGLWQHRDIPLLAHDDALATSLGVRVLRVRARLLIAATGIVAVVVSVVGPIGFVALIAPQVARLISGAPTPPPWNSAAVGAGLLLLCSVIATRLPVSIPVGLVTSALGGVTLVVLVVSAATRMRKAVVG</sequence>
<dbReference type="PANTHER" id="PTHR30472:SF24">
    <property type="entry name" value="FERRIC ENTEROBACTIN TRANSPORT SYSTEM PERMEASE PROTEIN FEPG"/>
    <property type="match status" value="1"/>
</dbReference>
<accession>A0A0Q0YEX6</accession>
<dbReference type="AlphaFoldDB" id="A0A0Q0YEX6"/>
<comment type="similarity">
    <text evidence="2">Belongs to the binding-protein-dependent transport system permease family. FecCD subfamily.</text>
</comment>
<name>A0A0Q0YEX6_9CORY</name>
<evidence type="ECO:0000256" key="1">
    <source>
        <dbReference type="ARBA" id="ARBA00004651"/>
    </source>
</evidence>
<keyword evidence="6 8" id="KW-1133">Transmembrane helix</keyword>
<evidence type="ECO:0000256" key="8">
    <source>
        <dbReference type="SAM" id="Phobius"/>
    </source>
</evidence>
<dbReference type="PATRIC" id="fig|1544416.3.peg.95"/>
<reference evidence="9 10" key="1">
    <citation type="submission" date="2015-10" db="EMBL/GenBank/DDBJ databases">
        <title>Corynebacteirum lowii and Corynebacterium oculi species nova, derived from human clinical disease and and emended description of Corynebacterium mastiditis.</title>
        <authorList>
            <person name="Bernard K."/>
            <person name="Pacheco A.L."/>
            <person name="Mcdougall C."/>
            <person name="Burtx T."/>
            <person name="Weibe D."/>
            <person name="Tyler S."/>
            <person name="Olson A.B."/>
            <person name="Cnockaert M."/>
            <person name="Eguchi H."/>
            <person name="Kuwahara T."/>
            <person name="Nakayama-Imaohji H."/>
            <person name="Boudewijins M."/>
            <person name="Van Hoecke F."/>
            <person name="Bernier A.-M."/>
            <person name="Vandamme P."/>
        </authorList>
    </citation>
    <scope>NUCLEOTIDE SEQUENCE [LARGE SCALE GENOMIC DNA]</scope>
    <source>
        <strain evidence="9 10">NML 130210</strain>
    </source>
</reference>
<protein>
    <submittedName>
        <fullName evidence="9">Putative siderophore transport system permease protein YfhA</fullName>
    </submittedName>
</protein>
<feature type="transmembrane region" description="Helical" evidence="8">
    <location>
        <begin position="162"/>
        <end position="182"/>
    </location>
</feature>
<keyword evidence="4" id="KW-1003">Cell membrane</keyword>
<evidence type="ECO:0000256" key="2">
    <source>
        <dbReference type="ARBA" id="ARBA00007935"/>
    </source>
</evidence>
<dbReference type="InterPro" id="IPR037294">
    <property type="entry name" value="ABC_BtuC-like"/>
</dbReference>
<evidence type="ECO:0000256" key="7">
    <source>
        <dbReference type="ARBA" id="ARBA00023136"/>
    </source>
</evidence>
<dbReference type="Proteomes" id="UP000050517">
    <property type="component" value="Unassembled WGS sequence"/>
</dbReference>
<keyword evidence="5 8" id="KW-0812">Transmembrane</keyword>
<evidence type="ECO:0000313" key="9">
    <source>
        <dbReference type="EMBL" id="KQB84963.1"/>
    </source>
</evidence>
<dbReference type="RefSeq" id="WP_055121364.1">
    <property type="nucleotide sequence ID" value="NZ_LKST01000001.1"/>
</dbReference>
<dbReference type="SUPFAM" id="SSF81345">
    <property type="entry name" value="ABC transporter involved in vitamin B12 uptake, BtuC"/>
    <property type="match status" value="1"/>
</dbReference>
<dbReference type="Pfam" id="PF01032">
    <property type="entry name" value="FecCD"/>
    <property type="match status" value="1"/>
</dbReference>
<keyword evidence="7 8" id="KW-0472">Membrane</keyword>
<dbReference type="STRING" id="1544416.Cocul_00095"/>
<feature type="transmembrane region" description="Helical" evidence="8">
    <location>
        <begin position="253"/>
        <end position="282"/>
    </location>
</feature>
<feature type="transmembrane region" description="Helical" evidence="8">
    <location>
        <begin position="102"/>
        <end position="120"/>
    </location>
</feature>
<dbReference type="OrthoDB" id="4455417at2"/>
<evidence type="ECO:0000256" key="3">
    <source>
        <dbReference type="ARBA" id="ARBA00022448"/>
    </source>
</evidence>
<feature type="transmembrane region" description="Helical" evidence="8">
    <location>
        <begin position="202"/>
        <end position="224"/>
    </location>
</feature>
<proteinExistence type="inferred from homology"/>
<feature type="transmembrane region" description="Helical" evidence="8">
    <location>
        <begin position="68"/>
        <end position="90"/>
    </location>
</feature>
<feature type="transmembrane region" description="Helical" evidence="8">
    <location>
        <begin position="132"/>
        <end position="155"/>
    </location>
</feature>
<organism evidence="9 10">
    <name type="scientific">Corynebacterium oculi</name>
    <dbReference type="NCBI Taxonomy" id="1544416"/>
    <lineage>
        <taxon>Bacteria</taxon>
        <taxon>Bacillati</taxon>
        <taxon>Actinomycetota</taxon>
        <taxon>Actinomycetes</taxon>
        <taxon>Mycobacteriales</taxon>
        <taxon>Corynebacteriaceae</taxon>
        <taxon>Corynebacterium</taxon>
    </lineage>
</organism>
<dbReference type="GO" id="GO:0033214">
    <property type="term" value="P:siderophore-iron import into cell"/>
    <property type="evidence" value="ECO:0007669"/>
    <property type="project" value="TreeGrafter"/>
</dbReference>
<comment type="caution">
    <text evidence="9">The sequence shown here is derived from an EMBL/GenBank/DDBJ whole genome shotgun (WGS) entry which is preliminary data.</text>
</comment>
<feature type="transmembrane region" description="Helical" evidence="8">
    <location>
        <begin position="294"/>
        <end position="311"/>
    </location>
</feature>
<keyword evidence="10" id="KW-1185">Reference proteome</keyword>
<keyword evidence="3" id="KW-0813">Transport</keyword>
<feature type="transmembrane region" description="Helical" evidence="8">
    <location>
        <begin position="318"/>
        <end position="340"/>
    </location>
</feature>
<evidence type="ECO:0000313" key="10">
    <source>
        <dbReference type="Proteomes" id="UP000050517"/>
    </source>
</evidence>
<dbReference type="InterPro" id="IPR000522">
    <property type="entry name" value="ABC_transptr_permease_BtuC"/>
</dbReference>
<dbReference type="EMBL" id="LKST01000001">
    <property type="protein sequence ID" value="KQB84963.1"/>
    <property type="molecule type" value="Genomic_DNA"/>
</dbReference>
<dbReference type="PANTHER" id="PTHR30472">
    <property type="entry name" value="FERRIC ENTEROBACTIN TRANSPORT SYSTEM PERMEASE PROTEIN"/>
    <property type="match status" value="1"/>
</dbReference>
<dbReference type="GO" id="GO:0005886">
    <property type="term" value="C:plasma membrane"/>
    <property type="evidence" value="ECO:0007669"/>
    <property type="project" value="UniProtKB-SubCell"/>
</dbReference>
<comment type="subcellular location">
    <subcellularLocation>
        <location evidence="1">Cell membrane</location>
        <topology evidence="1">Multi-pass membrane protein</topology>
    </subcellularLocation>
</comment>
<gene>
    <name evidence="9" type="primary">yfhA_1</name>
    <name evidence="9" type="ORF">Cocul_00095</name>
</gene>
<evidence type="ECO:0000256" key="5">
    <source>
        <dbReference type="ARBA" id="ARBA00022692"/>
    </source>
</evidence>
<dbReference type="Gene3D" id="1.10.3470.10">
    <property type="entry name" value="ABC transporter involved in vitamin B12 uptake, BtuC"/>
    <property type="match status" value="1"/>
</dbReference>
<evidence type="ECO:0000256" key="6">
    <source>
        <dbReference type="ARBA" id="ARBA00022989"/>
    </source>
</evidence>
<feature type="transmembrane region" description="Helical" evidence="8">
    <location>
        <begin position="20"/>
        <end position="38"/>
    </location>
</feature>
<evidence type="ECO:0000256" key="4">
    <source>
        <dbReference type="ARBA" id="ARBA00022475"/>
    </source>
</evidence>
<dbReference type="GO" id="GO:0022857">
    <property type="term" value="F:transmembrane transporter activity"/>
    <property type="evidence" value="ECO:0007669"/>
    <property type="project" value="InterPro"/>
</dbReference>